<dbReference type="WBParaSite" id="RSKR_0000155750.1">
    <property type="protein sequence ID" value="RSKR_0000155750.1"/>
    <property type="gene ID" value="RSKR_0000155750"/>
</dbReference>
<organism evidence="1 2">
    <name type="scientific">Rhabditophanes sp. KR3021</name>
    <dbReference type="NCBI Taxonomy" id="114890"/>
    <lineage>
        <taxon>Eukaryota</taxon>
        <taxon>Metazoa</taxon>
        <taxon>Ecdysozoa</taxon>
        <taxon>Nematoda</taxon>
        <taxon>Chromadorea</taxon>
        <taxon>Rhabditida</taxon>
        <taxon>Tylenchina</taxon>
        <taxon>Panagrolaimomorpha</taxon>
        <taxon>Strongyloidoidea</taxon>
        <taxon>Alloionematidae</taxon>
        <taxon>Rhabditophanes</taxon>
    </lineage>
</organism>
<evidence type="ECO:0000313" key="2">
    <source>
        <dbReference type="WBParaSite" id="RSKR_0000155750.1"/>
    </source>
</evidence>
<protein>
    <submittedName>
        <fullName evidence="2">SUN domain-containing protein</fullName>
    </submittedName>
</protein>
<accession>A0AC35TK22</accession>
<reference evidence="2" key="1">
    <citation type="submission" date="2016-11" db="UniProtKB">
        <authorList>
            <consortium name="WormBaseParasite"/>
        </authorList>
    </citation>
    <scope>IDENTIFICATION</scope>
    <source>
        <strain evidence="2">KR3021</strain>
    </source>
</reference>
<proteinExistence type="predicted"/>
<name>A0AC35TK22_9BILA</name>
<evidence type="ECO:0000313" key="1">
    <source>
        <dbReference type="Proteomes" id="UP000095286"/>
    </source>
</evidence>
<sequence>MMFKNIKYERLDNGNEENTSKTIGLTFYKAIVFWVLLFVVIITHLNTFYNVDDGISNFLSISLDNRDFLENEYAQLKMNNSNPKGCSIPKHDPWSKSALKYMQKKDNYELKKCNVTYVNDFVSFEEGILNIHPEKSNEDECLYQCIFPLNDWRFTEGNWTIIEKDTVPDCDVFHVECKSENGTATFNDLYLQINKIDFKPADNVDFLREGYDLPKNIHNYSVYIILLDSLSVGHATVS</sequence>
<dbReference type="Proteomes" id="UP000095286">
    <property type="component" value="Unplaced"/>
</dbReference>